<dbReference type="Pfam" id="PF00072">
    <property type="entry name" value="Response_reg"/>
    <property type="match status" value="1"/>
</dbReference>
<keyword evidence="4 7" id="KW-0238">DNA-binding</keyword>
<dbReference type="Pfam" id="PF00486">
    <property type="entry name" value="Trans_reg_C"/>
    <property type="match status" value="1"/>
</dbReference>
<comment type="caution">
    <text evidence="10">The sequence shown here is derived from an EMBL/GenBank/DDBJ whole genome shotgun (WGS) entry which is preliminary data.</text>
</comment>
<dbReference type="InterPro" id="IPR036388">
    <property type="entry name" value="WH-like_DNA-bd_sf"/>
</dbReference>
<dbReference type="Gene3D" id="1.10.10.10">
    <property type="entry name" value="Winged helix-like DNA-binding domain superfamily/Winged helix DNA-binding domain"/>
    <property type="match status" value="1"/>
</dbReference>
<evidence type="ECO:0000256" key="4">
    <source>
        <dbReference type="ARBA" id="ARBA00023125"/>
    </source>
</evidence>
<accession>A0ABT9VN23</accession>
<evidence type="ECO:0000256" key="6">
    <source>
        <dbReference type="PROSITE-ProRule" id="PRU00169"/>
    </source>
</evidence>
<dbReference type="InterPro" id="IPR001867">
    <property type="entry name" value="OmpR/PhoB-type_DNA-bd"/>
</dbReference>
<feature type="DNA-binding region" description="OmpR/PhoB-type" evidence="7">
    <location>
        <begin position="122"/>
        <end position="221"/>
    </location>
</feature>
<evidence type="ECO:0000256" key="5">
    <source>
        <dbReference type="ARBA" id="ARBA00023163"/>
    </source>
</evidence>
<reference evidence="10 11" key="1">
    <citation type="submission" date="2023-07" db="EMBL/GenBank/DDBJ databases">
        <title>Genomic Encyclopedia of Type Strains, Phase IV (KMG-IV): sequencing the most valuable type-strain genomes for metagenomic binning, comparative biology and taxonomic classification.</title>
        <authorList>
            <person name="Goeker M."/>
        </authorList>
    </citation>
    <scope>NUCLEOTIDE SEQUENCE [LARGE SCALE GENOMIC DNA]</scope>
    <source>
        <strain evidence="10 11">DSM 19092</strain>
    </source>
</reference>
<sequence length="221" mass="25840">MTKILIVDDETRMQQLLKLYLEPKGFNCKTVSTGKGAIQLLEREKFDLVLLDIMMPEMDGWETARKIREFSEVPIMMLTARDHSTDMIKGLKLGADDYITKPFDEEVLLARIEAVLRRTHHANKVEFNGLIWDEQNHKLQYKGKEIKLTPTEFDMLGLFLKHPKMVFSREKLIETIWGFDSNTEGRTIDSHVRNIRDKCRKAGFPIDDHLKTVWGVGYKWE</sequence>
<dbReference type="SMART" id="SM00862">
    <property type="entry name" value="Trans_reg_C"/>
    <property type="match status" value="1"/>
</dbReference>
<dbReference type="PROSITE" id="PS50110">
    <property type="entry name" value="RESPONSE_REGULATORY"/>
    <property type="match status" value="1"/>
</dbReference>
<dbReference type="SMART" id="SM00448">
    <property type="entry name" value="REC"/>
    <property type="match status" value="1"/>
</dbReference>
<keyword evidence="2" id="KW-0902">Two-component regulatory system</keyword>
<dbReference type="SUPFAM" id="SSF52172">
    <property type="entry name" value="CheY-like"/>
    <property type="match status" value="1"/>
</dbReference>
<dbReference type="InterPro" id="IPR001789">
    <property type="entry name" value="Sig_transdc_resp-reg_receiver"/>
</dbReference>
<dbReference type="Gene3D" id="3.40.50.2300">
    <property type="match status" value="1"/>
</dbReference>
<dbReference type="CDD" id="cd00383">
    <property type="entry name" value="trans_reg_C"/>
    <property type="match status" value="1"/>
</dbReference>
<evidence type="ECO:0000259" key="9">
    <source>
        <dbReference type="PROSITE" id="PS51755"/>
    </source>
</evidence>
<evidence type="ECO:0000256" key="3">
    <source>
        <dbReference type="ARBA" id="ARBA00023015"/>
    </source>
</evidence>
<dbReference type="EMBL" id="JAUSTR010000004">
    <property type="protein sequence ID" value="MDQ0162369.1"/>
    <property type="molecule type" value="Genomic_DNA"/>
</dbReference>
<evidence type="ECO:0000256" key="2">
    <source>
        <dbReference type="ARBA" id="ARBA00023012"/>
    </source>
</evidence>
<keyword evidence="1 6" id="KW-0597">Phosphoprotein</keyword>
<dbReference type="PROSITE" id="PS51755">
    <property type="entry name" value="OMPR_PHOB"/>
    <property type="match status" value="1"/>
</dbReference>
<dbReference type="CDD" id="cd17574">
    <property type="entry name" value="REC_OmpR"/>
    <property type="match status" value="1"/>
</dbReference>
<feature type="domain" description="Response regulatory" evidence="8">
    <location>
        <begin position="3"/>
        <end position="116"/>
    </location>
</feature>
<feature type="modified residue" description="4-aspartylphosphate" evidence="6">
    <location>
        <position position="52"/>
    </location>
</feature>
<dbReference type="Gene3D" id="6.10.250.690">
    <property type="match status" value="1"/>
</dbReference>
<evidence type="ECO:0000313" key="11">
    <source>
        <dbReference type="Proteomes" id="UP001225646"/>
    </source>
</evidence>
<evidence type="ECO:0000259" key="8">
    <source>
        <dbReference type="PROSITE" id="PS50110"/>
    </source>
</evidence>
<protein>
    <submittedName>
        <fullName evidence="10">DNA-binding response OmpR family regulator</fullName>
    </submittedName>
</protein>
<dbReference type="PANTHER" id="PTHR48111:SF73">
    <property type="entry name" value="ALKALINE PHOSPHATASE SYNTHESIS TRANSCRIPTIONAL REGULATORY PROTEIN PHOP"/>
    <property type="match status" value="1"/>
</dbReference>
<dbReference type="InterPro" id="IPR039420">
    <property type="entry name" value="WalR-like"/>
</dbReference>
<dbReference type="Proteomes" id="UP001225646">
    <property type="component" value="Unassembled WGS sequence"/>
</dbReference>
<keyword evidence="11" id="KW-1185">Reference proteome</keyword>
<name>A0ABT9VN23_9BACI</name>
<dbReference type="PANTHER" id="PTHR48111">
    <property type="entry name" value="REGULATOR OF RPOS"/>
    <property type="match status" value="1"/>
</dbReference>
<proteinExistence type="predicted"/>
<dbReference type="GO" id="GO:0003677">
    <property type="term" value="F:DNA binding"/>
    <property type="evidence" value="ECO:0007669"/>
    <property type="project" value="UniProtKB-KW"/>
</dbReference>
<dbReference type="RefSeq" id="WP_419151835.1">
    <property type="nucleotide sequence ID" value="NZ_JAUSTR010000004.1"/>
</dbReference>
<feature type="domain" description="OmpR/PhoB-type" evidence="9">
    <location>
        <begin position="122"/>
        <end position="221"/>
    </location>
</feature>
<gene>
    <name evidence="10" type="ORF">J2S06_001446</name>
</gene>
<organism evidence="10 11">
    <name type="scientific">Aeribacillus alveayuensis</name>
    <dbReference type="NCBI Taxonomy" id="279215"/>
    <lineage>
        <taxon>Bacteria</taxon>
        <taxon>Bacillati</taxon>
        <taxon>Bacillota</taxon>
        <taxon>Bacilli</taxon>
        <taxon>Bacillales</taxon>
        <taxon>Bacillaceae</taxon>
        <taxon>Aeribacillus</taxon>
    </lineage>
</organism>
<evidence type="ECO:0000256" key="7">
    <source>
        <dbReference type="PROSITE-ProRule" id="PRU01091"/>
    </source>
</evidence>
<keyword evidence="5" id="KW-0804">Transcription</keyword>
<evidence type="ECO:0000256" key="1">
    <source>
        <dbReference type="ARBA" id="ARBA00022553"/>
    </source>
</evidence>
<dbReference type="InterPro" id="IPR011006">
    <property type="entry name" value="CheY-like_superfamily"/>
</dbReference>
<keyword evidence="3" id="KW-0805">Transcription regulation</keyword>
<evidence type="ECO:0000313" key="10">
    <source>
        <dbReference type="EMBL" id="MDQ0162369.1"/>
    </source>
</evidence>